<dbReference type="InterPro" id="IPR050582">
    <property type="entry name" value="HAD-like_SerB"/>
</dbReference>
<dbReference type="Gene3D" id="1.10.3870.10">
    <property type="entry name" value="AF1437-like domain superfamily"/>
    <property type="match status" value="1"/>
</dbReference>
<accession>A0A497EPT5</accession>
<dbReference type="AlphaFoldDB" id="A0A497EPT5"/>
<dbReference type="InterPro" id="IPR023214">
    <property type="entry name" value="HAD_sf"/>
</dbReference>
<evidence type="ECO:0000313" key="2">
    <source>
        <dbReference type="Proteomes" id="UP000278475"/>
    </source>
</evidence>
<protein>
    <submittedName>
        <fullName evidence="1">Uncharacterized protein</fullName>
    </submittedName>
</protein>
<dbReference type="Proteomes" id="UP000278475">
    <property type="component" value="Unassembled WGS sequence"/>
</dbReference>
<sequence>MASKKKVFITDCEGPVSKNDNAFELTSHYIPQGDIFFRKLSRYDDVLADIIKKPGYKAGNTLCLILPFLKAYGVSNDVMRSFSRKTLTLMKDSIESLNFLKNLLPSYIVSTSYEHYIKALCEAIGFPVENTYSTKVDIDKYELSEQERHQLLNIVNVVLTLPDIEIPNTALSIEDLPQPSRFAVNKLNEIFWSHIAKMSCSTMLSEVKVVGGEEKANAIKEIVAKEGCEISDVIYFGDSITDVEAFKLVRENGGLAVSFNGNEYAIREAQLAILSETAASIPLITLLFMKYGREKLCKLLSKGEDITTLIDEAITLGLTGKLAKALKSSYVKIELITQDNKEKLSLESSSFRKKVRGVAIGGLG</sequence>
<dbReference type="PANTHER" id="PTHR43344">
    <property type="entry name" value="PHOSPHOSERINE PHOSPHATASE"/>
    <property type="match status" value="1"/>
</dbReference>
<comment type="caution">
    <text evidence="1">The sequence shown here is derived from an EMBL/GenBank/DDBJ whole genome shotgun (WGS) entry which is preliminary data.</text>
</comment>
<dbReference type="EMBL" id="QMQV01000039">
    <property type="protein sequence ID" value="RLE49353.1"/>
    <property type="molecule type" value="Genomic_DNA"/>
</dbReference>
<name>A0A497EPT5_9CREN</name>
<dbReference type="Gene3D" id="3.40.50.1000">
    <property type="entry name" value="HAD superfamily/HAD-like"/>
    <property type="match status" value="1"/>
</dbReference>
<dbReference type="InterPro" id="IPR024196">
    <property type="entry name" value="NiFe_hyd_3_EhaR"/>
</dbReference>
<dbReference type="SUPFAM" id="SSF56784">
    <property type="entry name" value="HAD-like"/>
    <property type="match status" value="1"/>
</dbReference>
<organism evidence="1 2">
    <name type="scientific">Thermoproteota archaeon</name>
    <dbReference type="NCBI Taxonomy" id="2056631"/>
    <lineage>
        <taxon>Archaea</taxon>
        <taxon>Thermoproteota</taxon>
    </lineage>
</organism>
<dbReference type="PIRSF" id="PIRSF019370">
    <property type="entry name" value="EhaR"/>
    <property type="match status" value="1"/>
</dbReference>
<evidence type="ECO:0000313" key="1">
    <source>
        <dbReference type="EMBL" id="RLE49353.1"/>
    </source>
</evidence>
<gene>
    <name evidence="1" type="ORF">DRJ31_05205</name>
</gene>
<dbReference type="Pfam" id="PF08282">
    <property type="entry name" value="Hydrolase_3"/>
    <property type="match status" value="1"/>
</dbReference>
<proteinExistence type="predicted"/>
<dbReference type="InterPro" id="IPR036412">
    <property type="entry name" value="HAD-like_sf"/>
</dbReference>
<reference evidence="1 2" key="1">
    <citation type="submission" date="2018-06" db="EMBL/GenBank/DDBJ databases">
        <title>Extensive metabolic versatility and redundancy in microbially diverse, dynamic hydrothermal sediments.</title>
        <authorList>
            <person name="Dombrowski N."/>
            <person name="Teske A."/>
            <person name="Baker B.J."/>
        </authorList>
    </citation>
    <scope>NUCLEOTIDE SEQUENCE [LARGE SCALE GENOMIC DNA]</scope>
    <source>
        <strain evidence="1">B66_G16</strain>
    </source>
</reference>